<sequence>MNYTNRYFLKYYFFLILFGFVPSSLFSQNIEDYQKRRYEIGGWVGAANPFPGTPAVRFLDTTLGGGFYARMPWPYIFYTEVGGGYSVFLSRSERSLTVMPLYTALAYKLPIEMPIQFFVKAGGGGAYVVARPADTARWDPMLYTGMEASFIAGRRIRIGIRVDYNKVMESNLNLPPEYTYPLASPYDDPRLLNPSAYKLQNADFFYFGLVVGVLL</sequence>
<reference evidence="2 3" key="1">
    <citation type="submission" date="2021-08" db="EMBL/GenBank/DDBJ databases">
        <title>Complete genome sequence of Leptospira kobayashii strain E30.</title>
        <authorList>
            <person name="Nakao R."/>
            <person name="Nakamura S."/>
            <person name="Masuzawa T."/>
            <person name="Koizumi N."/>
        </authorList>
    </citation>
    <scope>NUCLEOTIDE SEQUENCE [LARGE SCALE GENOMIC DNA]</scope>
    <source>
        <strain evidence="2 3">E30</strain>
    </source>
</reference>
<organism evidence="2 3">
    <name type="scientific">Leptospira kobayashii</name>
    <dbReference type="NCBI Taxonomy" id="1917830"/>
    <lineage>
        <taxon>Bacteria</taxon>
        <taxon>Pseudomonadati</taxon>
        <taxon>Spirochaetota</taxon>
        <taxon>Spirochaetia</taxon>
        <taxon>Leptospirales</taxon>
        <taxon>Leptospiraceae</taxon>
        <taxon>Leptospira</taxon>
    </lineage>
</organism>
<feature type="transmembrane region" description="Helical" evidence="1">
    <location>
        <begin position="12"/>
        <end position="30"/>
    </location>
</feature>
<evidence type="ECO:0000313" key="2">
    <source>
        <dbReference type="EMBL" id="BDA80082.1"/>
    </source>
</evidence>
<gene>
    <name evidence="2" type="ORF">LPTSP3_g30120</name>
</gene>
<accession>A0ABN6KLA9</accession>
<keyword evidence="1" id="KW-1133">Transmembrane helix</keyword>
<keyword evidence="1" id="KW-0812">Transmembrane</keyword>
<dbReference type="EMBL" id="AP025028">
    <property type="protein sequence ID" value="BDA80082.1"/>
    <property type="molecule type" value="Genomic_DNA"/>
</dbReference>
<proteinExistence type="predicted"/>
<evidence type="ECO:0008006" key="4">
    <source>
        <dbReference type="Google" id="ProtNLM"/>
    </source>
</evidence>
<evidence type="ECO:0000313" key="3">
    <source>
        <dbReference type="Proteomes" id="UP000245263"/>
    </source>
</evidence>
<dbReference type="RefSeq" id="WP_167837175.1">
    <property type="nucleotide sequence ID" value="NZ_AP025028.1"/>
</dbReference>
<dbReference type="Proteomes" id="UP000245263">
    <property type="component" value="Chromosome 1"/>
</dbReference>
<keyword evidence="1" id="KW-0472">Membrane</keyword>
<keyword evidence="3" id="KW-1185">Reference proteome</keyword>
<protein>
    <recommendedName>
        <fullName evidence="4">Outer membrane protein beta-barrel domain-containing protein</fullName>
    </recommendedName>
</protein>
<evidence type="ECO:0000256" key="1">
    <source>
        <dbReference type="SAM" id="Phobius"/>
    </source>
</evidence>
<name>A0ABN6KLA9_9LEPT</name>